<dbReference type="SUPFAM" id="SSF53098">
    <property type="entry name" value="Ribonuclease H-like"/>
    <property type="match status" value="1"/>
</dbReference>
<dbReference type="InterPro" id="IPR012337">
    <property type="entry name" value="RNaseH-like_sf"/>
</dbReference>
<feature type="non-terminal residue" evidence="2">
    <location>
        <position position="1"/>
    </location>
</feature>
<dbReference type="Gene3D" id="3.30.420.10">
    <property type="entry name" value="Ribonuclease H-like superfamily/Ribonuclease H"/>
    <property type="match status" value="1"/>
</dbReference>
<organism evidence="2 3">
    <name type="scientific">Lagenidium giganteum</name>
    <dbReference type="NCBI Taxonomy" id="4803"/>
    <lineage>
        <taxon>Eukaryota</taxon>
        <taxon>Sar</taxon>
        <taxon>Stramenopiles</taxon>
        <taxon>Oomycota</taxon>
        <taxon>Peronosporomycetes</taxon>
        <taxon>Pythiales</taxon>
        <taxon>Pythiaceae</taxon>
    </lineage>
</organism>
<dbReference type="Proteomes" id="UP001146120">
    <property type="component" value="Unassembled WGS sequence"/>
</dbReference>
<reference evidence="2" key="1">
    <citation type="submission" date="2022-11" db="EMBL/GenBank/DDBJ databases">
        <authorList>
            <person name="Morgan W.R."/>
            <person name="Tartar A."/>
        </authorList>
    </citation>
    <scope>NUCLEOTIDE SEQUENCE</scope>
    <source>
        <strain evidence="2">ARSEF 373</strain>
    </source>
</reference>
<protein>
    <recommendedName>
        <fullName evidence="1">RNase H type-1 domain-containing protein</fullName>
    </recommendedName>
</protein>
<name>A0AAV2YPM0_9STRA</name>
<evidence type="ECO:0000313" key="2">
    <source>
        <dbReference type="EMBL" id="DAZ96905.1"/>
    </source>
</evidence>
<dbReference type="Pfam" id="PF13456">
    <property type="entry name" value="RVT_3"/>
    <property type="match status" value="1"/>
</dbReference>
<dbReference type="GO" id="GO:0003676">
    <property type="term" value="F:nucleic acid binding"/>
    <property type="evidence" value="ECO:0007669"/>
    <property type="project" value="InterPro"/>
</dbReference>
<sequence length="110" mass="12439">IDCFSTGNPEPGGSGTVIIEWIASLSLRVTTTTNNVAEYTGLIHGLRQANTNNFTPLHVVGDSGMILRQLRMYRPPRKQHLRMADCCEFAPQSRRTSTRYLYIKLLSIHY</sequence>
<gene>
    <name evidence="2" type="ORF">N0F65_008916</name>
</gene>
<feature type="domain" description="RNase H type-1" evidence="1">
    <location>
        <begin position="8"/>
        <end position="83"/>
    </location>
</feature>
<dbReference type="EMBL" id="DAKRPA010000152">
    <property type="protein sequence ID" value="DAZ96905.1"/>
    <property type="molecule type" value="Genomic_DNA"/>
</dbReference>
<dbReference type="AlphaFoldDB" id="A0AAV2YPM0"/>
<reference evidence="2" key="2">
    <citation type="journal article" date="2023" name="Microbiol Resour">
        <title>Decontamination and Annotation of the Draft Genome Sequence of the Oomycete Lagenidium giganteum ARSEF 373.</title>
        <authorList>
            <person name="Morgan W.R."/>
            <person name="Tartar A."/>
        </authorList>
    </citation>
    <scope>NUCLEOTIDE SEQUENCE</scope>
    <source>
        <strain evidence="2">ARSEF 373</strain>
    </source>
</reference>
<accession>A0AAV2YPM0</accession>
<comment type="caution">
    <text evidence="2">The sequence shown here is derived from an EMBL/GenBank/DDBJ whole genome shotgun (WGS) entry which is preliminary data.</text>
</comment>
<dbReference type="InterPro" id="IPR036397">
    <property type="entry name" value="RNaseH_sf"/>
</dbReference>
<dbReference type="GO" id="GO:0004523">
    <property type="term" value="F:RNA-DNA hybrid ribonuclease activity"/>
    <property type="evidence" value="ECO:0007669"/>
    <property type="project" value="InterPro"/>
</dbReference>
<dbReference type="InterPro" id="IPR002156">
    <property type="entry name" value="RNaseH_domain"/>
</dbReference>
<evidence type="ECO:0000259" key="1">
    <source>
        <dbReference type="Pfam" id="PF13456"/>
    </source>
</evidence>
<evidence type="ECO:0000313" key="3">
    <source>
        <dbReference type="Proteomes" id="UP001146120"/>
    </source>
</evidence>
<keyword evidence="3" id="KW-1185">Reference proteome</keyword>
<proteinExistence type="predicted"/>